<sequence>MDRFLTPSDSLNSKRKNSLFLSEAAVGAITLVGLNQLWYADYPRSKFHFINDNAEWLQMDKVGHFYSTYHLGRFGAEMLQWSGATDNQKLVYGSTLGFAFLTVVEVFDGFSSQWGASPGDLIANASGTALYVSQELLWKEQRITPKFSFHSTKYAALRPEILGSNLPENILKDYNGQTYWLSINLHSFFTQSKIPKWLNLAVGYGADGMLKGNNESTLETDVVSSERKRQFYLSLDVDLTKIETKSPILKTFFSVFNTIKIPAPTLEYTPRETFKGHMIYF</sequence>
<dbReference type="EMBL" id="JACRUJ010000001">
    <property type="protein sequence ID" value="MBC5839846.1"/>
    <property type="molecule type" value="Genomic_DNA"/>
</dbReference>
<organism evidence="1 2">
    <name type="scientific">Flavobacterium kayseriense</name>
    <dbReference type="NCBI Taxonomy" id="2764714"/>
    <lineage>
        <taxon>Bacteria</taxon>
        <taxon>Pseudomonadati</taxon>
        <taxon>Bacteroidota</taxon>
        <taxon>Flavobacteriia</taxon>
        <taxon>Flavobacteriales</taxon>
        <taxon>Flavobacteriaceae</taxon>
        <taxon>Flavobacterium</taxon>
    </lineage>
</organism>
<dbReference type="RefSeq" id="WP_187008468.1">
    <property type="nucleotide sequence ID" value="NZ_JACRUI010000001.1"/>
</dbReference>
<dbReference type="Proteomes" id="UP000629963">
    <property type="component" value="Unassembled WGS sequence"/>
</dbReference>
<gene>
    <name evidence="1" type="ORF">H8R23_00340</name>
</gene>
<keyword evidence="2" id="KW-1185">Reference proteome</keyword>
<accession>A0ABR7J2R5</accession>
<reference evidence="1 2" key="1">
    <citation type="submission" date="2020-08" db="EMBL/GenBank/DDBJ databases">
        <title>Description of novel Flavobacterium F-380 isolate.</title>
        <authorList>
            <person name="Saticioglu I.B."/>
            <person name="Duman M."/>
            <person name="Altun S."/>
        </authorList>
    </citation>
    <scope>NUCLEOTIDE SEQUENCE [LARGE SCALE GENOMIC DNA]</scope>
    <source>
        <strain evidence="1 2">F-380</strain>
    </source>
</reference>
<name>A0ABR7J2R5_9FLAO</name>
<dbReference type="Pfam" id="PF10043">
    <property type="entry name" value="DUF2279"/>
    <property type="match status" value="1"/>
</dbReference>
<comment type="caution">
    <text evidence="1">The sequence shown here is derived from an EMBL/GenBank/DDBJ whole genome shotgun (WGS) entry which is preliminary data.</text>
</comment>
<proteinExistence type="predicted"/>
<evidence type="ECO:0000313" key="1">
    <source>
        <dbReference type="EMBL" id="MBC5839846.1"/>
    </source>
</evidence>
<evidence type="ECO:0000313" key="2">
    <source>
        <dbReference type="Proteomes" id="UP000629963"/>
    </source>
</evidence>
<dbReference type="InterPro" id="IPR018736">
    <property type="entry name" value="DUF2279_periplasmic_lipo"/>
</dbReference>
<protein>
    <submittedName>
        <fullName evidence="1">DUF2279 domain-containing protein</fullName>
    </submittedName>
</protein>